<dbReference type="KEGG" id="apln:108744918"/>
<sequence>MAENQAIQPTKKKKKYAKKSYLETGRLTSSVNLSRLTEIEASLKKTLNAVCNEVDRLDVEWLQLCNIAVAPKIEPTVLDLHLRTSDLNNKSFDNVDVINSVAIDLQLNINKNSNLNERVEDYESDEDT</sequence>
<dbReference type="GO" id="GO:0005634">
    <property type="term" value="C:nucleus"/>
    <property type="evidence" value="ECO:0007669"/>
    <property type="project" value="InterPro"/>
</dbReference>
<evidence type="ECO:0000313" key="1">
    <source>
        <dbReference type="Proteomes" id="UP000192223"/>
    </source>
</evidence>
<dbReference type="GO" id="GO:0006366">
    <property type="term" value="P:transcription by RNA polymerase II"/>
    <property type="evidence" value="ECO:0007669"/>
    <property type="project" value="InterPro"/>
</dbReference>
<organism evidence="1 2">
    <name type="scientific">Agrilus planipennis</name>
    <name type="common">Emerald ash borer</name>
    <name type="synonym">Agrilus marcopoli</name>
    <dbReference type="NCBI Taxonomy" id="224129"/>
    <lineage>
        <taxon>Eukaryota</taxon>
        <taxon>Metazoa</taxon>
        <taxon>Ecdysozoa</taxon>
        <taxon>Arthropoda</taxon>
        <taxon>Hexapoda</taxon>
        <taxon>Insecta</taxon>
        <taxon>Pterygota</taxon>
        <taxon>Neoptera</taxon>
        <taxon>Endopterygota</taxon>
        <taxon>Coleoptera</taxon>
        <taxon>Polyphaga</taxon>
        <taxon>Elateriformia</taxon>
        <taxon>Buprestoidea</taxon>
        <taxon>Buprestidae</taxon>
        <taxon>Agrilinae</taxon>
        <taxon>Agrilus</taxon>
    </lineage>
</organism>
<accession>A0A1W4XV89</accession>
<dbReference type="Proteomes" id="UP000192223">
    <property type="component" value="Unplaced"/>
</dbReference>
<dbReference type="Pfam" id="PF15497">
    <property type="entry name" value="SNAPC5"/>
    <property type="match status" value="1"/>
</dbReference>
<protein>
    <submittedName>
        <fullName evidence="2">Uncharacterized protein LOC108744918</fullName>
    </submittedName>
</protein>
<proteinExistence type="predicted"/>
<dbReference type="GeneID" id="108744918"/>
<dbReference type="AlphaFoldDB" id="A0A1W4XV89"/>
<dbReference type="RefSeq" id="XP_018336383.1">
    <property type="nucleotide sequence ID" value="XM_018480881.2"/>
</dbReference>
<reference evidence="2" key="1">
    <citation type="submission" date="2025-08" db="UniProtKB">
        <authorList>
            <consortium name="RefSeq"/>
        </authorList>
    </citation>
    <scope>IDENTIFICATION</scope>
    <source>
        <tissue evidence="2">Entire body</tissue>
    </source>
</reference>
<keyword evidence="1" id="KW-1185">Reference proteome</keyword>
<name>A0A1W4XV89_AGRPL</name>
<dbReference type="InterPro" id="IPR029138">
    <property type="entry name" value="SNAPC5"/>
</dbReference>
<gene>
    <name evidence="2" type="primary">LOC108744918</name>
</gene>
<dbReference type="InParanoid" id="A0A1W4XV89"/>
<dbReference type="GO" id="GO:0006384">
    <property type="term" value="P:transcription initiation at RNA polymerase III promoter"/>
    <property type="evidence" value="ECO:0007669"/>
    <property type="project" value="InterPro"/>
</dbReference>
<evidence type="ECO:0000313" key="2">
    <source>
        <dbReference type="RefSeq" id="XP_018336383.1"/>
    </source>
</evidence>